<dbReference type="GO" id="GO:0003676">
    <property type="term" value="F:nucleic acid binding"/>
    <property type="evidence" value="ECO:0007669"/>
    <property type="project" value="InterPro"/>
</dbReference>
<proteinExistence type="predicted"/>
<reference evidence="2 3" key="1">
    <citation type="journal article" date="2021" name="Nat. Plants">
        <title>The Taxus genome provides insights into paclitaxel biosynthesis.</title>
        <authorList>
            <person name="Xiong X."/>
            <person name="Gou J."/>
            <person name="Liao Q."/>
            <person name="Li Y."/>
            <person name="Zhou Q."/>
            <person name="Bi G."/>
            <person name="Li C."/>
            <person name="Du R."/>
            <person name="Wang X."/>
            <person name="Sun T."/>
            <person name="Guo L."/>
            <person name="Liang H."/>
            <person name="Lu P."/>
            <person name="Wu Y."/>
            <person name="Zhang Z."/>
            <person name="Ro D.K."/>
            <person name="Shang Y."/>
            <person name="Huang S."/>
            <person name="Yan J."/>
        </authorList>
    </citation>
    <scope>NUCLEOTIDE SEQUENCE [LARGE SCALE GENOMIC DNA]</scope>
    <source>
        <strain evidence="2">Ta-2019</strain>
    </source>
</reference>
<name>A0AA38LGM3_TAXCH</name>
<feature type="non-terminal residue" evidence="2">
    <location>
        <position position="60"/>
    </location>
</feature>
<organism evidence="2 3">
    <name type="scientific">Taxus chinensis</name>
    <name type="common">Chinese yew</name>
    <name type="synonym">Taxus wallichiana var. chinensis</name>
    <dbReference type="NCBI Taxonomy" id="29808"/>
    <lineage>
        <taxon>Eukaryota</taxon>
        <taxon>Viridiplantae</taxon>
        <taxon>Streptophyta</taxon>
        <taxon>Embryophyta</taxon>
        <taxon>Tracheophyta</taxon>
        <taxon>Spermatophyta</taxon>
        <taxon>Pinopsida</taxon>
        <taxon>Pinidae</taxon>
        <taxon>Conifers II</taxon>
        <taxon>Cupressales</taxon>
        <taxon>Taxaceae</taxon>
        <taxon>Taxus</taxon>
    </lineage>
</organism>
<dbReference type="InterPro" id="IPR012337">
    <property type="entry name" value="RNaseH-like_sf"/>
</dbReference>
<dbReference type="SUPFAM" id="SSF53098">
    <property type="entry name" value="Ribonuclease H-like"/>
    <property type="match status" value="1"/>
</dbReference>
<sequence>AGALLISPDHEVFPYSRKLMFENTNHTAEYEALLLGMEQAKKKGVKLLKAQGDAELLVKQ</sequence>
<dbReference type="Pfam" id="PF13456">
    <property type="entry name" value="RVT_3"/>
    <property type="match status" value="1"/>
</dbReference>
<comment type="caution">
    <text evidence="2">The sequence shown here is derived from an EMBL/GenBank/DDBJ whole genome shotgun (WGS) entry which is preliminary data.</text>
</comment>
<feature type="domain" description="RNase H type-1" evidence="1">
    <location>
        <begin position="12"/>
        <end position="60"/>
    </location>
</feature>
<accession>A0AA38LGM3</accession>
<evidence type="ECO:0000313" key="3">
    <source>
        <dbReference type="Proteomes" id="UP000824469"/>
    </source>
</evidence>
<evidence type="ECO:0000313" key="2">
    <source>
        <dbReference type="EMBL" id="KAH9323704.1"/>
    </source>
</evidence>
<evidence type="ECO:0000259" key="1">
    <source>
        <dbReference type="Pfam" id="PF13456"/>
    </source>
</evidence>
<feature type="non-terminal residue" evidence="2">
    <location>
        <position position="1"/>
    </location>
</feature>
<gene>
    <name evidence="2" type="ORF">KI387_018343</name>
</gene>
<dbReference type="InterPro" id="IPR036397">
    <property type="entry name" value="RNaseH_sf"/>
</dbReference>
<protein>
    <recommendedName>
        <fullName evidence="1">RNase H type-1 domain-containing protein</fullName>
    </recommendedName>
</protein>
<keyword evidence="3" id="KW-1185">Reference proteome</keyword>
<dbReference type="InterPro" id="IPR002156">
    <property type="entry name" value="RNaseH_domain"/>
</dbReference>
<dbReference type="Gene3D" id="3.30.420.10">
    <property type="entry name" value="Ribonuclease H-like superfamily/Ribonuclease H"/>
    <property type="match status" value="1"/>
</dbReference>
<dbReference type="Proteomes" id="UP000824469">
    <property type="component" value="Unassembled WGS sequence"/>
</dbReference>
<dbReference type="GO" id="GO:0004523">
    <property type="term" value="F:RNA-DNA hybrid ribonuclease activity"/>
    <property type="evidence" value="ECO:0007669"/>
    <property type="project" value="InterPro"/>
</dbReference>
<dbReference type="PANTHER" id="PTHR48475:SF1">
    <property type="entry name" value="RNASE H TYPE-1 DOMAIN-CONTAINING PROTEIN"/>
    <property type="match status" value="1"/>
</dbReference>
<dbReference type="PANTHER" id="PTHR48475">
    <property type="entry name" value="RIBONUCLEASE H"/>
    <property type="match status" value="1"/>
</dbReference>
<dbReference type="AlphaFoldDB" id="A0AA38LGM3"/>
<dbReference type="EMBL" id="JAHRHJ020000003">
    <property type="protein sequence ID" value="KAH9323704.1"/>
    <property type="molecule type" value="Genomic_DNA"/>
</dbReference>